<dbReference type="CDD" id="cd03454">
    <property type="entry name" value="YdeM"/>
    <property type="match status" value="1"/>
</dbReference>
<feature type="domain" description="MaoC-like" evidence="1">
    <location>
        <begin position="25"/>
        <end position="125"/>
    </location>
</feature>
<keyword evidence="3" id="KW-1185">Reference proteome</keyword>
<dbReference type="AlphaFoldDB" id="A0A437RRM3"/>
<dbReference type="InterPro" id="IPR002539">
    <property type="entry name" value="MaoC-like_dom"/>
</dbReference>
<name>A0A437RRM3_9BURK</name>
<dbReference type="RefSeq" id="WP_128227065.1">
    <property type="nucleotide sequence ID" value="NZ_SACR01000001.1"/>
</dbReference>
<sequence length="173" mass="19555">MENEQPPTVLRTKRSPRLFWEDFPIGHVLDFEGRPVSREAVIAFASQFDPQPFHLDDEAGAASVFGGLCASGWHTCAMAMRIMCDGYLLDSSSQGSPGIDNLRWHKPVFPGDTLRLRMEILEARPMNSKPHIGLLRCRWTMRNQHEQPVLTMEGWAMFGRRDVPNDVPAPAPE</sequence>
<accession>A0A437RRM3</accession>
<evidence type="ECO:0000259" key="1">
    <source>
        <dbReference type="Pfam" id="PF01575"/>
    </source>
</evidence>
<dbReference type="PANTHER" id="PTHR43664">
    <property type="entry name" value="MONOAMINE OXIDASE-RELATED"/>
    <property type="match status" value="1"/>
</dbReference>
<dbReference type="Proteomes" id="UP000285575">
    <property type="component" value="Unassembled WGS sequence"/>
</dbReference>
<evidence type="ECO:0000313" key="2">
    <source>
        <dbReference type="EMBL" id="RVU49429.1"/>
    </source>
</evidence>
<evidence type="ECO:0000313" key="3">
    <source>
        <dbReference type="Proteomes" id="UP000285575"/>
    </source>
</evidence>
<comment type="caution">
    <text evidence="2">The sequence shown here is derived from an EMBL/GenBank/DDBJ whole genome shotgun (WGS) entry which is preliminary data.</text>
</comment>
<dbReference type="SUPFAM" id="SSF54637">
    <property type="entry name" value="Thioesterase/thiol ester dehydrase-isomerase"/>
    <property type="match status" value="1"/>
</dbReference>
<protein>
    <submittedName>
        <fullName evidence="2">MaoC family dehydratase</fullName>
    </submittedName>
</protein>
<proteinExistence type="predicted"/>
<dbReference type="Gene3D" id="3.10.129.10">
    <property type="entry name" value="Hotdog Thioesterase"/>
    <property type="match status" value="1"/>
</dbReference>
<gene>
    <name evidence="2" type="ORF">EOE66_02325</name>
</gene>
<dbReference type="PANTHER" id="PTHR43664:SF1">
    <property type="entry name" value="BETA-METHYLMALYL-COA DEHYDRATASE"/>
    <property type="match status" value="1"/>
</dbReference>
<reference evidence="2 3" key="1">
    <citation type="submission" date="2019-01" db="EMBL/GenBank/DDBJ databases">
        <authorList>
            <person name="Chen W.-M."/>
        </authorList>
    </citation>
    <scope>NUCLEOTIDE SEQUENCE [LARGE SCALE GENOMIC DNA]</scope>
    <source>
        <strain evidence="2 3">KYPY4</strain>
    </source>
</reference>
<dbReference type="InterPro" id="IPR029069">
    <property type="entry name" value="HotDog_dom_sf"/>
</dbReference>
<organism evidence="2 3">
    <name type="scientific">Rubrivivax rivuli</name>
    <dbReference type="NCBI Taxonomy" id="1862385"/>
    <lineage>
        <taxon>Bacteria</taxon>
        <taxon>Pseudomonadati</taxon>
        <taxon>Pseudomonadota</taxon>
        <taxon>Betaproteobacteria</taxon>
        <taxon>Burkholderiales</taxon>
        <taxon>Sphaerotilaceae</taxon>
        <taxon>Rubrivivax</taxon>
    </lineage>
</organism>
<dbReference type="EMBL" id="SACR01000001">
    <property type="protein sequence ID" value="RVU49429.1"/>
    <property type="molecule type" value="Genomic_DNA"/>
</dbReference>
<dbReference type="OrthoDB" id="5298629at2"/>
<dbReference type="InterPro" id="IPR052342">
    <property type="entry name" value="MCH/BMMD"/>
</dbReference>
<dbReference type="Pfam" id="PF01575">
    <property type="entry name" value="MaoC_dehydratas"/>
    <property type="match status" value="1"/>
</dbReference>